<evidence type="ECO:0000313" key="2">
    <source>
        <dbReference type="Proteomes" id="UP000054549"/>
    </source>
</evidence>
<reference evidence="1 2" key="1">
    <citation type="submission" date="2014-04" db="EMBL/GenBank/DDBJ databases">
        <title>Evolutionary Origins and Diversification of the Mycorrhizal Mutualists.</title>
        <authorList>
            <consortium name="DOE Joint Genome Institute"/>
            <consortium name="Mycorrhizal Genomics Consortium"/>
            <person name="Kohler A."/>
            <person name="Kuo A."/>
            <person name="Nagy L.G."/>
            <person name="Floudas D."/>
            <person name="Copeland A."/>
            <person name="Barry K.W."/>
            <person name="Cichocki N."/>
            <person name="Veneault-Fourrey C."/>
            <person name="LaButti K."/>
            <person name="Lindquist E.A."/>
            <person name="Lipzen A."/>
            <person name="Lundell T."/>
            <person name="Morin E."/>
            <person name="Murat C."/>
            <person name="Riley R."/>
            <person name="Ohm R."/>
            <person name="Sun H."/>
            <person name="Tunlid A."/>
            <person name="Henrissat B."/>
            <person name="Grigoriev I.V."/>
            <person name="Hibbett D.S."/>
            <person name="Martin F."/>
        </authorList>
    </citation>
    <scope>NUCLEOTIDE SEQUENCE [LARGE SCALE GENOMIC DNA]</scope>
    <source>
        <strain evidence="1 2">Koide BX008</strain>
    </source>
</reference>
<dbReference type="HOGENOM" id="CLU_2704290_0_0_1"/>
<gene>
    <name evidence="1" type="ORF">M378DRAFT_6056</name>
</gene>
<sequence>MIAAAASNPRFRRVRLFKISLAGQKFDVVPRQQEIVRKGSWKEWDEKAVLDIVEVVKEFVILRAPQPTGMAKT</sequence>
<dbReference type="Proteomes" id="UP000054549">
    <property type="component" value="Unassembled WGS sequence"/>
</dbReference>
<protein>
    <submittedName>
        <fullName evidence="1">Uncharacterized protein</fullName>
    </submittedName>
</protein>
<organism evidence="1 2">
    <name type="scientific">Amanita muscaria (strain Koide BX008)</name>
    <dbReference type="NCBI Taxonomy" id="946122"/>
    <lineage>
        <taxon>Eukaryota</taxon>
        <taxon>Fungi</taxon>
        <taxon>Dikarya</taxon>
        <taxon>Basidiomycota</taxon>
        <taxon>Agaricomycotina</taxon>
        <taxon>Agaricomycetes</taxon>
        <taxon>Agaricomycetidae</taxon>
        <taxon>Agaricales</taxon>
        <taxon>Pluteineae</taxon>
        <taxon>Amanitaceae</taxon>
        <taxon>Amanita</taxon>
    </lineage>
</organism>
<proteinExistence type="predicted"/>
<dbReference type="InParanoid" id="A0A0C2TV82"/>
<evidence type="ECO:0000313" key="1">
    <source>
        <dbReference type="EMBL" id="KIL71239.1"/>
    </source>
</evidence>
<dbReference type="EMBL" id="KN818222">
    <property type="protein sequence ID" value="KIL71239.1"/>
    <property type="molecule type" value="Genomic_DNA"/>
</dbReference>
<keyword evidence="2" id="KW-1185">Reference proteome</keyword>
<name>A0A0C2TV82_AMAMK</name>
<accession>A0A0C2TV82</accession>
<dbReference type="AlphaFoldDB" id="A0A0C2TV82"/>